<proteinExistence type="predicted"/>
<dbReference type="Proteomes" id="UP000229526">
    <property type="component" value="Unassembled WGS sequence"/>
</dbReference>
<name>A0A2H0UK31_9BACT</name>
<comment type="caution">
    <text evidence="1">The sequence shown here is derived from an EMBL/GenBank/DDBJ whole genome shotgun (WGS) entry which is preliminary data.</text>
</comment>
<gene>
    <name evidence="1" type="ORF">COU11_04670</name>
</gene>
<accession>A0A2H0UK31</accession>
<dbReference type="EMBL" id="PFBD01000028">
    <property type="protein sequence ID" value="PIR86768.1"/>
    <property type="molecule type" value="Genomic_DNA"/>
</dbReference>
<evidence type="ECO:0000313" key="2">
    <source>
        <dbReference type="Proteomes" id="UP000229526"/>
    </source>
</evidence>
<organism evidence="1 2">
    <name type="scientific">Candidatus Harrisonbacteria bacterium CG10_big_fil_rev_8_21_14_0_10_49_15</name>
    <dbReference type="NCBI Taxonomy" id="1974587"/>
    <lineage>
        <taxon>Bacteria</taxon>
        <taxon>Candidatus Harrisoniibacteriota</taxon>
    </lineage>
</organism>
<reference evidence="2" key="1">
    <citation type="submission" date="2017-09" db="EMBL/GenBank/DDBJ databases">
        <title>Depth-based differentiation of microbial function through sediment-hosted aquifers and enrichment of novel symbionts in the deep terrestrial subsurface.</title>
        <authorList>
            <person name="Probst A.J."/>
            <person name="Ladd B."/>
            <person name="Jarett J.K."/>
            <person name="Geller-Mcgrath D.E."/>
            <person name="Sieber C.M.K."/>
            <person name="Emerson J.B."/>
            <person name="Anantharaman K."/>
            <person name="Thomas B.C."/>
            <person name="Malmstrom R."/>
            <person name="Stieglmeier M."/>
            <person name="Klingl A."/>
            <person name="Woyke T."/>
            <person name="Ryan C.M."/>
            <person name="Banfield J.F."/>
        </authorList>
    </citation>
    <scope>NUCLEOTIDE SEQUENCE [LARGE SCALE GENOMIC DNA]</scope>
</reference>
<protein>
    <submittedName>
        <fullName evidence="1">Uncharacterized protein</fullName>
    </submittedName>
</protein>
<dbReference type="AlphaFoldDB" id="A0A2H0UK31"/>
<evidence type="ECO:0000313" key="1">
    <source>
        <dbReference type="EMBL" id="PIR86768.1"/>
    </source>
</evidence>
<sequence length="530" mass="58981">MSDQAAPLVVTLTAEHGQKWDAEKKRGAIGTYRPAGSGRRSPFHLVFMPDGVEPGQQVRLTLREIKPDSAGHMMYRGSPAPVAYAEKWRDNGDGTASRVTISTNWLLQESEEGVLETRPLATREWDPPSVRHDLKVVWGVDQVSSFVERVATKIYTQQAEKVTAGQMVWVNTGTREEQGAPEQLPVLQVKVGYGDFGGHKLELVWSDAWTLTADCYFAVNTEYTRENTSYGKLPKWVQAQLLNQYPTCGSCGTVRYNKEETSWCATCRPYRETEQWIVASLTPKRKLELSVEAAKLLGAGSALEGELGVAILKATLDHIGDSWRRDDFVQRWTGYGWYYFCDDAVYGSKLSPAALQILQFLPHASGDGMVEMVAWLSGGHKQNFSDYYAAAQVRGERVQLPVGLQNVVENLAAGRTGLAERLRGGEPDRLLALQEYRGLGDNIDRDSREFREVGNLLVDGDQDYAKALRRIRGLPSRRPAVIAAPAPQQGRAAAWEEPDVPRHQEMPAALDPWQQQLAALKAKLDKDKPS</sequence>